<dbReference type="EMBL" id="FQ032824">
    <property type="protein sequence ID" value="CBL87476.1"/>
    <property type="molecule type" value="Genomic_DNA"/>
</dbReference>
<feature type="domain" description="D-isomer specific 2-hydroxyacid dehydrogenase NAD-binding" evidence="1">
    <location>
        <begin position="111"/>
        <end position="292"/>
    </location>
</feature>
<dbReference type="EC" id="1.1.1.95" evidence="2"/>
<accession>F4MMW3</accession>
<dbReference type="InterPro" id="IPR006140">
    <property type="entry name" value="D-isomer_DH_NAD-bd"/>
</dbReference>
<name>F4MMW3_9BACT</name>
<protein>
    <submittedName>
        <fullName evidence="2">Phosphoglycerate dehydrogenase</fullName>
        <ecNumber evidence="2">1.1.1.95</ecNumber>
    </submittedName>
</protein>
<evidence type="ECO:0000313" key="2">
    <source>
        <dbReference type="EMBL" id="CBL87476.1"/>
    </source>
</evidence>
<dbReference type="GO" id="GO:0004617">
    <property type="term" value="F:phosphoglycerate dehydrogenase activity"/>
    <property type="evidence" value="ECO:0007669"/>
    <property type="project" value="UniProtKB-EC"/>
</dbReference>
<dbReference type="Pfam" id="PF02826">
    <property type="entry name" value="2-Hacid_dh_C"/>
    <property type="match status" value="1"/>
</dbReference>
<reference evidence="2" key="1">
    <citation type="submission" date="2010-05" db="EMBL/GenBank/DDBJ databases">
        <authorList>
            <person name="Genoscope - CEA"/>
        </authorList>
    </citation>
    <scope>NUCLEOTIDE SEQUENCE</scope>
</reference>
<dbReference type="SUPFAM" id="SSF51735">
    <property type="entry name" value="NAD(P)-binding Rossmann-fold domains"/>
    <property type="match status" value="1"/>
</dbReference>
<proteinExistence type="predicted"/>
<sequence length="314" mass="35130">MKQKAGGRVLVCDAVHDCLLEGLSSLGYEVDYQPNVRLSEVDQCIANLSGIVINSRSLLPKERLEKATSLRFIARLGSGMEIVDVPYATSCGIACLSAPEGNAFSVAEQALAAMLSWMNNLTVADRYLREGSWERERFRGRSCQDTQLGVIGYGHTGKALAQRAKALGMTVYAYDKYHEDFHDGFALKSDLSDLLHRAHVVSLHLPLTEETKHYVNDSFLSQLQPGTMLINTSRGSMIELDDTLKALDDGHLDFFYCDVLPYEGDAFVQVFDDENFRRFIQHPRVSVSPHIAGWSFASYRKLSEVLLEKIRNLT</sequence>
<reference evidence="2" key="2">
    <citation type="journal article" date="2012" name="Environ. Microbiol.">
        <title>Genomic content of uncultured Bacteroidetes from contrasting oceanic provinces in the North Atlantic Ocean.</title>
        <authorList>
            <person name="Gomez-Pereira P.R."/>
            <person name="Schuler M."/>
            <person name="Fuchs B.M."/>
            <person name="Bennke C."/>
            <person name="Teeling H."/>
            <person name="Waldmann J."/>
            <person name="Richter M."/>
            <person name="Barbe V."/>
            <person name="Bataille E."/>
            <person name="Glockner F.O."/>
            <person name="Amann R."/>
        </authorList>
    </citation>
    <scope>NUCLEOTIDE SEQUENCE</scope>
</reference>
<gene>
    <name evidence="2" type="primary">serA</name>
    <name evidence="2" type="ORF">S18_858_0029</name>
</gene>
<dbReference type="Gene3D" id="3.40.50.720">
    <property type="entry name" value="NAD(P)-binding Rossmann-like Domain"/>
    <property type="match status" value="2"/>
</dbReference>
<evidence type="ECO:0000259" key="1">
    <source>
        <dbReference type="Pfam" id="PF02826"/>
    </source>
</evidence>
<dbReference type="PANTHER" id="PTHR42938:SF9">
    <property type="entry name" value="FORMATE DEHYDROGENASE 1"/>
    <property type="match status" value="1"/>
</dbReference>
<dbReference type="GO" id="GO:0051287">
    <property type="term" value="F:NAD binding"/>
    <property type="evidence" value="ECO:0007669"/>
    <property type="project" value="InterPro"/>
</dbReference>
<dbReference type="PANTHER" id="PTHR42938">
    <property type="entry name" value="FORMATE DEHYDROGENASE 1"/>
    <property type="match status" value="1"/>
</dbReference>
<organism evidence="2">
    <name type="scientific">uncultured Sphingobacteriia bacterium</name>
    <dbReference type="NCBI Taxonomy" id="246143"/>
    <lineage>
        <taxon>Bacteria</taxon>
        <taxon>Pseudomonadati</taxon>
        <taxon>Bacteroidota</taxon>
        <taxon>Sphingobacteriia</taxon>
        <taxon>environmental samples</taxon>
    </lineage>
</organism>
<dbReference type="SUPFAM" id="SSF52283">
    <property type="entry name" value="Formate/glycerate dehydrogenase catalytic domain-like"/>
    <property type="match status" value="1"/>
</dbReference>
<dbReference type="AlphaFoldDB" id="F4MMW3"/>
<dbReference type="InterPro" id="IPR036291">
    <property type="entry name" value="NAD(P)-bd_dom_sf"/>
</dbReference>
<keyword evidence="2" id="KW-0560">Oxidoreductase</keyword>